<accession>A0A4Q9YP75</accession>
<dbReference type="SUPFAM" id="SSF58113">
    <property type="entry name" value="Apolipoprotein A-I"/>
    <property type="match status" value="1"/>
</dbReference>
<keyword evidence="1" id="KW-0175">Coiled coil</keyword>
<evidence type="ECO:0000256" key="1">
    <source>
        <dbReference type="SAM" id="Coils"/>
    </source>
</evidence>
<dbReference type="Proteomes" id="UP000293300">
    <property type="component" value="Unassembled WGS sequence"/>
</dbReference>
<dbReference type="OrthoDB" id="1360725at2"/>
<proteinExistence type="predicted"/>
<reference evidence="2 3" key="1">
    <citation type="submission" date="2019-02" db="EMBL/GenBank/DDBJ databases">
        <title>Flavobacterium sp. RD-2-33 isolated from forest soil.</title>
        <authorList>
            <person name="Chaudhary D.K."/>
        </authorList>
    </citation>
    <scope>NUCLEOTIDE SEQUENCE [LARGE SCALE GENOMIC DNA]</scope>
    <source>
        <strain evidence="2 3">RD-2-33</strain>
    </source>
</reference>
<evidence type="ECO:0000313" key="2">
    <source>
        <dbReference type="EMBL" id="TBX65187.1"/>
    </source>
</evidence>
<dbReference type="RefSeq" id="WP_131476980.1">
    <property type="nucleotide sequence ID" value="NZ_SJPE01000020.1"/>
</dbReference>
<gene>
    <name evidence="2" type="ORF">EZL74_12405</name>
</gene>
<name>A0A4Q9YP75_9FLAO</name>
<feature type="coiled-coil region" evidence="1">
    <location>
        <begin position="16"/>
        <end position="43"/>
    </location>
</feature>
<dbReference type="EMBL" id="SJPE01000020">
    <property type="protein sequence ID" value="TBX65187.1"/>
    <property type="molecule type" value="Genomic_DNA"/>
</dbReference>
<evidence type="ECO:0000313" key="3">
    <source>
        <dbReference type="Proteomes" id="UP000293300"/>
    </source>
</evidence>
<organism evidence="2 3">
    <name type="scientific">Flavobacterium silvisoli</name>
    <dbReference type="NCBI Taxonomy" id="2529433"/>
    <lineage>
        <taxon>Bacteria</taxon>
        <taxon>Pseudomonadati</taxon>
        <taxon>Bacteroidota</taxon>
        <taxon>Flavobacteriia</taxon>
        <taxon>Flavobacteriales</taxon>
        <taxon>Flavobacteriaceae</taxon>
        <taxon>Flavobacterium</taxon>
    </lineage>
</organism>
<comment type="caution">
    <text evidence="2">The sequence shown here is derived from an EMBL/GenBank/DDBJ whole genome shotgun (WGS) entry which is preliminary data.</text>
</comment>
<keyword evidence="3" id="KW-1185">Reference proteome</keyword>
<protein>
    <submittedName>
        <fullName evidence="2">Uncharacterized protein</fullName>
    </submittedName>
</protein>
<dbReference type="AlphaFoldDB" id="A0A4Q9YP75"/>
<sequence>MGLFGNREKKIIEELHKKSEDHCKEISKEIDELLDELKTDYNENREVVKEFSSFVDELKTKLSPEDANKLLDFSRRLSKVKRCAKKGVEAMRELARDQRKVTRETSMEYEEYFYMK</sequence>